<accession>A0AAD9IX57</accession>
<dbReference type="Proteomes" id="UP001209878">
    <property type="component" value="Unassembled WGS sequence"/>
</dbReference>
<evidence type="ECO:0000313" key="2">
    <source>
        <dbReference type="Proteomes" id="UP001209878"/>
    </source>
</evidence>
<evidence type="ECO:0000313" key="1">
    <source>
        <dbReference type="EMBL" id="KAK2142191.1"/>
    </source>
</evidence>
<protein>
    <submittedName>
        <fullName evidence="1">Uncharacterized protein</fullName>
    </submittedName>
</protein>
<dbReference type="AlphaFoldDB" id="A0AAD9IX57"/>
<reference evidence="1" key="1">
    <citation type="journal article" date="2023" name="Mol. Biol. Evol.">
        <title>Third-Generation Sequencing Reveals the Adaptive Role of the Epigenome in Three Deep-Sea Polychaetes.</title>
        <authorList>
            <person name="Perez M."/>
            <person name="Aroh O."/>
            <person name="Sun Y."/>
            <person name="Lan Y."/>
            <person name="Juniper S.K."/>
            <person name="Young C.R."/>
            <person name="Angers B."/>
            <person name="Qian P.Y."/>
        </authorList>
    </citation>
    <scope>NUCLEOTIDE SEQUENCE</scope>
    <source>
        <strain evidence="1">R07B-5</strain>
    </source>
</reference>
<keyword evidence="2" id="KW-1185">Reference proteome</keyword>
<comment type="caution">
    <text evidence="1">The sequence shown here is derived from an EMBL/GenBank/DDBJ whole genome shotgun (WGS) entry which is preliminary data.</text>
</comment>
<organism evidence="1 2">
    <name type="scientific">Ridgeia piscesae</name>
    <name type="common">Tubeworm</name>
    <dbReference type="NCBI Taxonomy" id="27915"/>
    <lineage>
        <taxon>Eukaryota</taxon>
        <taxon>Metazoa</taxon>
        <taxon>Spiralia</taxon>
        <taxon>Lophotrochozoa</taxon>
        <taxon>Annelida</taxon>
        <taxon>Polychaeta</taxon>
        <taxon>Sedentaria</taxon>
        <taxon>Canalipalpata</taxon>
        <taxon>Sabellida</taxon>
        <taxon>Siboglinidae</taxon>
        <taxon>Ridgeia</taxon>
    </lineage>
</organism>
<dbReference type="EMBL" id="JAODUO010004960">
    <property type="protein sequence ID" value="KAK2142191.1"/>
    <property type="molecule type" value="Genomic_DNA"/>
</dbReference>
<sequence length="52" mass="5359">MPRCSTPVWPVVLSTALREAEPTTSVCLGNLSGANTLTASHLAPTCMGPSTM</sequence>
<gene>
    <name evidence="1" type="ORF">NP493_4950g00004</name>
</gene>
<name>A0AAD9IX57_RIDPI</name>
<proteinExistence type="predicted"/>